<sequence>MNPNPNLYLETIYRDKISSVNKVFRRSEFDSIGYLPIHLNIDVRDYKFVSIYSLNPMNFRLFKEEYNMCLCRAWIDVPVTSLDLSIGYHIYTVQLVNIHTNDIANLYFSYTIQNDEPEKPYLYLKPSS</sequence>
<accession>A0A8S5UET2</accession>
<name>A0A8S5UET2_9CAUD</name>
<protein>
    <submittedName>
        <fullName evidence="1">Uncharacterized protein</fullName>
    </submittedName>
</protein>
<reference evidence="1" key="1">
    <citation type="journal article" date="2021" name="Proc. Natl. Acad. Sci. U.S.A.">
        <title>A Catalog of Tens of Thousands of Viruses from Human Metagenomes Reveals Hidden Associations with Chronic Diseases.</title>
        <authorList>
            <person name="Tisza M.J."/>
            <person name="Buck C.B."/>
        </authorList>
    </citation>
    <scope>NUCLEOTIDE SEQUENCE</scope>
    <source>
        <strain evidence="1">CtX5W26</strain>
    </source>
</reference>
<organism evidence="1">
    <name type="scientific">Siphoviridae sp. ctX5W26</name>
    <dbReference type="NCBI Taxonomy" id="2825540"/>
    <lineage>
        <taxon>Viruses</taxon>
        <taxon>Duplodnaviria</taxon>
        <taxon>Heunggongvirae</taxon>
        <taxon>Uroviricota</taxon>
        <taxon>Caudoviricetes</taxon>
    </lineage>
</organism>
<evidence type="ECO:0000313" key="1">
    <source>
        <dbReference type="EMBL" id="DAF92931.1"/>
    </source>
</evidence>
<proteinExistence type="predicted"/>
<dbReference type="EMBL" id="BK016076">
    <property type="protein sequence ID" value="DAF92931.1"/>
    <property type="molecule type" value="Genomic_DNA"/>
</dbReference>